<dbReference type="InterPro" id="IPR027417">
    <property type="entry name" value="P-loop_NTPase"/>
</dbReference>
<dbReference type="AlphaFoldDB" id="A0A5N6XE46"/>
<keyword evidence="3" id="KW-1185">Reference proteome</keyword>
<name>A0A5N6XE46_9EURO</name>
<proteinExistence type="predicted"/>
<gene>
    <name evidence="2" type="ORF">BDV39DRAFT_189902</name>
</gene>
<dbReference type="Gene3D" id="3.40.50.300">
    <property type="entry name" value="P-loop containing nucleotide triphosphate hydrolases"/>
    <property type="match status" value="1"/>
</dbReference>
<reference evidence="3" key="1">
    <citation type="submission" date="2019-04" db="EMBL/GenBank/DDBJ databases">
        <title>Friends and foes A comparative genomics studyof 23 Aspergillus species from section Flavi.</title>
        <authorList>
            <consortium name="DOE Joint Genome Institute"/>
            <person name="Kjaerbolling I."/>
            <person name="Vesth T."/>
            <person name="Frisvad J.C."/>
            <person name="Nybo J.L."/>
            <person name="Theobald S."/>
            <person name="Kildgaard S."/>
            <person name="Isbrandt T."/>
            <person name="Kuo A."/>
            <person name="Sato A."/>
            <person name="Lyhne E.K."/>
            <person name="Kogle M.E."/>
            <person name="Wiebenga A."/>
            <person name="Kun R.S."/>
            <person name="Lubbers R.J."/>
            <person name="Makela M.R."/>
            <person name="Barry K."/>
            <person name="Chovatia M."/>
            <person name="Clum A."/>
            <person name="Daum C."/>
            <person name="Haridas S."/>
            <person name="He G."/>
            <person name="LaButti K."/>
            <person name="Lipzen A."/>
            <person name="Mondo S."/>
            <person name="Riley R."/>
            <person name="Salamov A."/>
            <person name="Simmons B.A."/>
            <person name="Magnuson J.K."/>
            <person name="Henrissat B."/>
            <person name="Mortensen U.H."/>
            <person name="Larsen T.O."/>
            <person name="Devries R.P."/>
            <person name="Grigoriev I.V."/>
            <person name="Machida M."/>
            <person name="Baker S.E."/>
            <person name="Andersen M.R."/>
        </authorList>
    </citation>
    <scope>NUCLEOTIDE SEQUENCE [LARGE SCALE GENOMIC DNA]</scope>
    <source>
        <strain evidence="3">CBS 130017</strain>
    </source>
</reference>
<protein>
    <submittedName>
        <fullName evidence="2">Uncharacterized protein</fullName>
    </submittedName>
</protein>
<sequence>MAMPPPLPSQPPALTPPATSTRPQTKKLEPYDLENFVNPREDLVDELIARVHDYHIIRVIGPPASGKTTLMKLMVNKLLEMHGPTKPIHVLTGWDKQEVCGAPGWARYLEQKIGFDGQDWLANPAYLILDEAQQTYWDSELWASFFKSAGPGYSVFIVLFMSYAHQLYSSVPMHFGPDQEIFLRPERSISDLYLAQKPVGLLLDENEAMHPPPSLTPDLKKGLFLTSSGHELYDLVQKGISIDWQTTSKILSSQPRKFFDLLSGYPFTKGLPTLNSLQDPITAQVFKTAIAHDGIYKASLRTESKEYKYTLRDIWRNGWLHAVESNWDIRYIFASQIHRWFCQCLLTKISSEPDIAIPLPLAAVDATEHLQPRQPTDMQGTQ</sequence>
<evidence type="ECO:0000313" key="3">
    <source>
        <dbReference type="Proteomes" id="UP000325945"/>
    </source>
</evidence>
<dbReference type="EMBL" id="ML741769">
    <property type="protein sequence ID" value="KAE8331527.1"/>
    <property type="molecule type" value="Genomic_DNA"/>
</dbReference>
<feature type="region of interest" description="Disordered" evidence="1">
    <location>
        <begin position="1"/>
        <end position="28"/>
    </location>
</feature>
<evidence type="ECO:0000256" key="1">
    <source>
        <dbReference type="SAM" id="MobiDB-lite"/>
    </source>
</evidence>
<accession>A0A5N6XE46</accession>
<evidence type="ECO:0000313" key="2">
    <source>
        <dbReference type="EMBL" id="KAE8331527.1"/>
    </source>
</evidence>
<dbReference type="Proteomes" id="UP000325945">
    <property type="component" value="Unassembled WGS sequence"/>
</dbReference>
<feature type="compositionally biased region" description="Pro residues" evidence="1">
    <location>
        <begin position="1"/>
        <end position="15"/>
    </location>
</feature>
<organism evidence="2 3">
    <name type="scientific">Aspergillus sergii</name>
    <dbReference type="NCBI Taxonomy" id="1034303"/>
    <lineage>
        <taxon>Eukaryota</taxon>
        <taxon>Fungi</taxon>
        <taxon>Dikarya</taxon>
        <taxon>Ascomycota</taxon>
        <taxon>Pezizomycotina</taxon>
        <taxon>Eurotiomycetes</taxon>
        <taxon>Eurotiomycetidae</taxon>
        <taxon>Eurotiales</taxon>
        <taxon>Aspergillaceae</taxon>
        <taxon>Aspergillus</taxon>
        <taxon>Aspergillus subgen. Circumdati</taxon>
    </lineage>
</organism>
<dbReference type="SUPFAM" id="SSF52540">
    <property type="entry name" value="P-loop containing nucleoside triphosphate hydrolases"/>
    <property type="match status" value="1"/>
</dbReference>